<dbReference type="GO" id="GO:0031297">
    <property type="term" value="P:replication fork processing"/>
    <property type="evidence" value="ECO:0007669"/>
    <property type="project" value="TreeGrafter"/>
</dbReference>
<dbReference type="PANTHER" id="PTHR46060:SF2">
    <property type="entry name" value="HISTONE-LYSINE N-METHYLTRANSFERASE SETMAR"/>
    <property type="match status" value="1"/>
</dbReference>
<dbReference type="Gene3D" id="3.30.420.10">
    <property type="entry name" value="Ribonuclease H-like superfamily/Ribonuclease H"/>
    <property type="match status" value="1"/>
</dbReference>
<dbReference type="GO" id="GO:0003697">
    <property type="term" value="F:single-stranded DNA binding"/>
    <property type="evidence" value="ECO:0007669"/>
    <property type="project" value="TreeGrafter"/>
</dbReference>
<dbReference type="GO" id="GO:0042800">
    <property type="term" value="F:histone H3K4 methyltransferase activity"/>
    <property type="evidence" value="ECO:0007669"/>
    <property type="project" value="TreeGrafter"/>
</dbReference>
<evidence type="ECO:0000313" key="2">
    <source>
        <dbReference type="WBParaSite" id="Hba_11025"/>
    </source>
</evidence>
<dbReference type="GO" id="GO:0046975">
    <property type="term" value="F:histone H3K36 methyltransferase activity"/>
    <property type="evidence" value="ECO:0007669"/>
    <property type="project" value="TreeGrafter"/>
</dbReference>
<dbReference type="GO" id="GO:0005634">
    <property type="term" value="C:nucleus"/>
    <property type="evidence" value="ECO:0007669"/>
    <property type="project" value="TreeGrafter"/>
</dbReference>
<dbReference type="GO" id="GO:0006303">
    <property type="term" value="P:double-strand break repair via nonhomologous end joining"/>
    <property type="evidence" value="ECO:0007669"/>
    <property type="project" value="TreeGrafter"/>
</dbReference>
<name>A0A1I7X0P7_HETBA</name>
<dbReference type="InterPro" id="IPR052709">
    <property type="entry name" value="Transposase-MT_Hybrid"/>
</dbReference>
<dbReference type="GO" id="GO:0003690">
    <property type="term" value="F:double-stranded DNA binding"/>
    <property type="evidence" value="ECO:0007669"/>
    <property type="project" value="TreeGrafter"/>
</dbReference>
<dbReference type="Pfam" id="PF01359">
    <property type="entry name" value="Transposase_1"/>
    <property type="match status" value="1"/>
</dbReference>
<dbReference type="PANTHER" id="PTHR46060">
    <property type="entry name" value="MARINER MOS1 TRANSPOSASE-LIKE PROTEIN"/>
    <property type="match status" value="1"/>
</dbReference>
<dbReference type="InterPro" id="IPR001888">
    <property type="entry name" value="Transposase_1"/>
</dbReference>
<accession>A0A1I7X0P7</accession>
<dbReference type="GO" id="GO:0000729">
    <property type="term" value="P:DNA double-strand break processing"/>
    <property type="evidence" value="ECO:0007669"/>
    <property type="project" value="TreeGrafter"/>
</dbReference>
<dbReference type="GO" id="GO:0000793">
    <property type="term" value="C:condensed chromosome"/>
    <property type="evidence" value="ECO:0007669"/>
    <property type="project" value="TreeGrafter"/>
</dbReference>
<dbReference type="InterPro" id="IPR036397">
    <property type="entry name" value="RNaseH_sf"/>
</dbReference>
<dbReference type="Proteomes" id="UP000095283">
    <property type="component" value="Unplaced"/>
</dbReference>
<dbReference type="GO" id="GO:0044547">
    <property type="term" value="F:DNA topoisomerase binding"/>
    <property type="evidence" value="ECO:0007669"/>
    <property type="project" value="TreeGrafter"/>
</dbReference>
<dbReference type="GO" id="GO:0044774">
    <property type="term" value="P:mitotic DNA integrity checkpoint signaling"/>
    <property type="evidence" value="ECO:0007669"/>
    <property type="project" value="TreeGrafter"/>
</dbReference>
<sequence>MKPSLHIPKIMVTVWWSVRGVVHYSCLRPGQTIIEESYCREIEEVHRKIVQMDTALINRHGLVLLQDNARSLNIGKGTSGDDSFNPKVWASCH</sequence>
<proteinExistence type="predicted"/>
<protein>
    <submittedName>
        <fullName evidence="2">Uncharacterized protein</fullName>
    </submittedName>
</protein>
<keyword evidence="1" id="KW-1185">Reference proteome</keyword>
<organism evidence="1 2">
    <name type="scientific">Heterorhabditis bacteriophora</name>
    <name type="common">Entomopathogenic nematode worm</name>
    <dbReference type="NCBI Taxonomy" id="37862"/>
    <lineage>
        <taxon>Eukaryota</taxon>
        <taxon>Metazoa</taxon>
        <taxon>Ecdysozoa</taxon>
        <taxon>Nematoda</taxon>
        <taxon>Chromadorea</taxon>
        <taxon>Rhabditida</taxon>
        <taxon>Rhabditina</taxon>
        <taxon>Rhabditomorpha</taxon>
        <taxon>Strongyloidea</taxon>
        <taxon>Heterorhabditidae</taxon>
        <taxon>Heterorhabditis</taxon>
    </lineage>
</organism>
<reference evidence="2" key="1">
    <citation type="submission" date="2016-11" db="UniProtKB">
        <authorList>
            <consortium name="WormBaseParasite"/>
        </authorList>
    </citation>
    <scope>IDENTIFICATION</scope>
</reference>
<dbReference type="AlphaFoldDB" id="A0A1I7X0P7"/>
<dbReference type="GO" id="GO:0015074">
    <property type="term" value="P:DNA integration"/>
    <property type="evidence" value="ECO:0007669"/>
    <property type="project" value="TreeGrafter"/>
</dbReference>
<evidence type="ECO:0000313" key="1">
    <source>
        <dbReference type="Proteomes" id="UP000095283"/>
    </source>
</evidence>
<dbReference type="GO" id="GO:0000014">
    <property type="term" value="F:single-stranded DNA endodeoxyribonuclease activity"/>
    <property type="evidence" value="ECO:0007669"/>
    <property type="project" value="TreeGrafter"/>
</dbReference>
<dbReference type="WBParaSite" id="Hba_11025">
    <property type="protein sequence ID" value="Hba_11025"/>
    <property type="gene ID" value="Hba_11025"/>
</dbReference>
<dbReference type="GO" id="GO:0035861">
    <property type="term" value="C:site of double-strand break"/>
    <property type="evidence" value="ECO:0007669"/>
    <property type="project" value="TreeGrafter"/>
</dbReference>